<feature type="signal peptide" evidence="2">
    <location>
        <begin position="1"/>
        <end position="22"/>
    </location>
</feature>
<evidence type="ECO:0000256" key="1">
    <source>
        <dbReference type="ARBA" id="ARBA00005786"/>
    </source>
</evidence>
<feature type="domain" description="Out at first protein BRICHOS-like" evidence="3">
    <location>
        <begin position="22"/>
        <end position="173"/>
    </location>
</feature>
<dbReference type="Proteomes" id="UP000242188">
    <property type="component" value="Unassembled WGS sequence"/>
</dbReference>
<dbReference type="InterPro" id="IPR026315">
    <property type="entry name" value="Oaf"/>
</dbReference>
<dbReference type="Pfam" id="PF14941">
    <property type="entry name" value="OAF_N"/>
    <property type="match status" value="1"/>
</dbReference>
<keyword evidence="2" id="KW-0732">Signal</keyword>
<feature type="domain" description="Out at first C-terminal" evidence="4">
    <location>
        <begin position="197"/>
        <end position="264"/>
    </location>
</feature>
<keyword evidence="6" id="KW-1185">Reference proteome</keyword>
<comment type="similarity">
    <text evidence="1">Belongs to the OAF family.</text>
</comment>
<dbReference type="PANTHER" id="PTHR13423:SF2">
    <property type="entry name" value="OUT AT FIRST PROTEIN HOMOLOG"/>
    <property type="match status" value="1"/>
</dbReference>
<sequence length="265" mass="30561">MDTLLEVFLLISFVFFLQQTSSQLVVNVKNRGGDVVIETIQANTSNDVVQLQFQNTDGTIVHQFIDYKSEAQVFRAHVLWEEEQGFSQYKPQVLCFVTRFNKNEFISADAMSKLRQKNPTAIRQPEEERPPELHTMDTQVYLDRAGLISPHLTNTCSDAAESIYTKESDIRLWARAPGRDGLMGTVQRLYPTKYQHCHLVEDVTKPCLCTYSLTVGWYPCGLKYCRGKDSTGKYVSYRCGIKTCKRHLSFDYVSKQKMFCMWDET</sequence>
<evidence type="ECO:0000256" key="2">
    <source>
        <dbReference type="SAM" id="SignalP"/>
    </source>
</evidence>
<dbReference type="InterPro" id="IPR053894">
    <property type="entry name" value="OAF_N"/>
</dbReference>
<dbReference type="PANTHER" id="PTHR13423">
    <property type="entry name" value="OUT AT FIRST"/>
    <property type="match status" value="1"/>
</dbReference>
<dbReference type="EMBL" id="NEDP02076716">
    <property type="protein sequence ID" value="OWF35643.1"/>
    <property type="molecule type" value="Genomic_DNA"/>
</dbReference>
<organism evidence="5 6">
    <name type="scientific">Mizuhopecten yessoensis</name>
    <name type="common">Japanese scallop</name>
    <name type="synonym">Patinopecten yessoensis</name>
    <dbReference type="NCBI Taxonomy" id="6573"/>
    <lineage>
        <taxon>Eukaryota</taxon>
        <taxon>Metazoa</taxon>
        <taxon>Spiralia</taxon>
        <taxon>Lophotrochozoa</taxon>
        <taxon>Mollusca</taxon>
        <taxon>Bivalvia</taxon>
        <taxon>Autobranchia</taxon>
        <taxon>Pteriomorphia</taxon>
        <taxon>Pectinida</taxon>
        <taxon>Pectinoidea</taxon>
        <taxon>Pectinidae</taxon>
        <taxon>Mizuhopecten</taxon>
    </lineage>
</organism>
<comment type="caution">
    <text evidence="5">The sequence shown here is derived from an EMBL/GenBank/DDBJ whole genome shotgun (WGS) entry which is preliminary data.</text>
</comment>
<dbReference type="AlphaFoldDB" id="A0A210PGL9"/>
<dbReference type="Pfam" id="PF22873">
    <property type="entry name" value="OAF_C"/>
    <property type="match status" value="1"/>
</dbReference>
<dbReference type="STRING" id="6573.A0A210PGL9"/>
<evidence type="ECO:0000259" key="3">
    <source>
        <dbReference type="Pfam" id="PF14941"/>
    </source>
</evidence>
<dbReference type="InterPro" id="IPR053897">
    <property type="entry name" value="Oaf_C"/>
</dbReference>
<reference evidence="5 6" key="1">
    <citation type="journal article" date="2017" name="Nat. Ecol. Evol.">
        <title>Scallop genome provides insights into evolution of bilaterian karyotype and development.</title>
        <authorList>
            <person name="Wang S."/>
            <person name="Zhang J."/>
            <person name="Jiao W."/>
            <person name="Li J."/>
            <person name="Xun X."/>
            <person name="Sun Y."/>
            <person name="Guo X."/>
            <person name="Huan P."/>
            <person name="Dong B."/>
            <person name="Zhang L."/>
            <person name="Hu X."/>
            <person name="Sun X."/>
            <person name="Wang J."/>
            <person name="Zhao C."/>
            <person name="Wang Y."/>
            <person name="Wang D."/>
            <person name="Huang X."/>
            <person name="Wang R."/>
            <person name="Lv J."/>
            <person name="Li Y."/>
            <person name="Zhang Z."/>
            <person name="Liu B."/>
            <person name="Lu W."/>
            <person name="Hui Y."/>
            <person name="Liang J."/>
            <person name="Zhou Z."/>
            <person name="Hou R."/>
            <person name="Li X."/>
            <person name="Liu Y."/>
            <person name="Li H."/>
            <person name="Ning X."/>
            <person name="Lin Y."/>
            <person name="Zhao L."/>
            <person name="Xing Q."/>
            <person name="Dou J."/>
            <person name="Li Y."/>
            <person name="Mao J."/>
            <person name="Guo H."/>
            <person name="Dou H."/>
            <person name="Li T."/>
            <person name="Mu C."/>
            <person name="Jiang W."/>
            <person name="Fu Q."/>
            <person name="Fu X."/>
            <person name="Miao Y."/>
            <person name="Liu J."/>
            <person name="Yu Q."/>
            <person name="Li R."/>
            <person name="Liao H."/>
            <person name="Li X."/>
            <person name="Kong Y."/>
            <person name="Jiang Z."/>
            <person name="Chourrout D."/>
            <person name="Li R."/>
            <person name="Bao Z."/>
        </authorList>
    </citation>
    <scope>NUCLEOTIDE SEQUENCE [LARGE SCALE GENOMIC DNA]</scope>
    <source>
        <strain evidence="5 6">PY_sf001</strain>
    </source>
</reference>
<protein>
    <submittedName>
        <fullName evidence="5">Out at first protein</fullName>
    </submittedName>
</protein>
<gene>
    <name evidence="5" type="ORF">KP79_PYT19264</name>
</gene>
<dbReference type="OrthoDB" id="5947176at2759"/>
<evidence type="ECO:0000313" key="5">
    <source>
        <dbReference type="EMBL" id="OWF35643.1"/>
    </source>
</evidence>
<feature type="chain" id="PRO_5012171198" evidence="2">
    <location>
        <begin position="23"/>
        <end position="265"/>
    </location>
</feature>
<evidence type="ECO:0000313" key="6">
    <source>
        <dbReference type="Proteomes" id="UP000242188"/>
    </source>
</evidence>
<evidence type="ECO:0000259" key="4">
    <source>
        <dbReference type="Pfam" id="PF22873"/>
    </source>
</evidence>
<accession>A0A210PGL9</accession>
<proteinExistence type="inferred from homology"/>
<name>A0A210PGL9_MIZYE</name>